<evidence type="ECO:0000313" key="8">
    <source>
        <dbReference type="Proteomes" id="UP000663862"/>
    </source>
</evidence>
<feature type="compositionally biased region" description="Pro residues" evidence="6">
    <location>
        <begin position="743"/>
        <end position="752"/>
    </location>
</feature>
<feature type="region of interest" description="Disordered" evidence="6">
    <location>
        <begin position="43"/>
        <end position="65"/>
    </location>
</feature>
<dbReference type="Pfam" id="PF10211">
    <property type="entry name" value="Ax_dynein_light"/>
    <property type="match status" value="1"/>
</dbReference>
<evidence type="ECO:0000256" key="2">
    <source>
        <dbReference type="ARBA" id="ARBA00023054"/>
    </source>
</evidence>
<protein>
    <submittedName>
        <fullName evidence="7">Uncharacterized protein</fullName>
    </submittedName>
</protein>
<evidence type="ECO:0000256" key="5">
    <source>
        <dbReference type="SAM" id="Coils"/>
    </source>
</evidence>
<dbReference type="GO" id="GO:0005930">
    <property type="term" value="C:axoneme"/>
    <property type="evidence" value="ECO:0007669"/>
    <property type="project" value="TreeGrafter"/>
</dbReference>
<gene>
    <name evidence="7" type="ORF">TSG867_LOCUS10913</name>
</gene>
<accession>A0A820MDG1</accession>
<feature type="compositionally biased region" description="Polar residues" evidence="6">
    <location>
        <begin position="472"/>
        <end position="495"/>
    </location>
</feature>
<keyword evidence="2 5" id="KW-0175">Coiled coil</keyword>
<feature type="region of interest" description="Disordered" evidence="6">
    <location>
        <begin position="784"/>
        <end position="846"/>
    </location>
</feature>
<feature type="region of interest" description="Disordered" evidence="6">
    <location>
        <begin position="625"/>
        <end position="648"/>
    </location>
</feature>
<keyword evidence="1" id="KW-0243">Dynein</keyword>
<dbReference type="AlphaFoldDB" id="A0A820MDG1"/>
<dbReference type="InterPro" id="IPR019347">
    <property type="entry name" value="Axonemal_dynein_light_chain"/>
</dbReference>
<feature type="compositionally biased region" description="Polar residues" evidence="6">
    <location>
        <begin position="784"/>
        <end position="797"/>
    </location>
</feature>
<keyword evidence="3" id="KW-0505">Motor protein</keyword>
<evidence type="ECO:0000256" key="1">
    <source>
        <dbReference type="ARBA" id="ARBA00023017"/>
    </source>
</evidence>
<dbReference type="PANTHER" id="PTHR13183:SF0">
    <property type="entry name" value="AXONEMAL DYNEIN LIGHT INTERMEDIATE POLYPEPTIDE 1"/>
    <property type="match status" value="1"/>
</dbReference>
<evidence type="ECO:0000256" key="6">
    <source>
        <dbReference type="SAM" id="MobiDB-lite"/>
    </source>
</evidence>
<comment type="caution">
    <text evidence="7">The sequence shown here is derived from an EMBL/GenBank/DDBJ whole genome shotgun (WGS) entry which is preliminary data.</text>
</comment>
<dbReference type="EMBL" id="CAJOBQ010000512">
    <property type="protein sequence ID" value="CAF4371370.1"/>
    <property type="molecule type" value="Genomic_DNA"/>
</dbReference>
<evidence type="ECO:0000313" key="7">
    <source>
        <dbReference type="EMBL" id="CAF4371370.1"/>
    </source>
</evidence>
<dbReference type="GO" id="GO:0097546">
    <property type="term" value="C:ciliary base"/>
    <property type="evidence" value="ECO:0007669"/>
    <property type="project" value="TreeGrafter"/>
</dbReference>
<dbReference type="PANTHER" id="PTHR13183">
    <property type="entry name" value="AXONEMAL INNER ARM DYNEIN LIGHT CHAIN 28"/>
    <property type="match status" value="1"/>
</dbReference>
<feature type="coiled-coil region" evidence="5">
    <location>
        <begin position="188"/>
        <end position="258"/>
    </location>
</feature>
<feature type="compositionally biased region" description="Low complexity" evidence="6">
    <location>
        <begin position="810"/>
        <end position="829"/>
    </location>
</feature>
<feature type="region of interest" description="Disordered" evidence="6">
    <location>
        <begin position="726"/>
        <end position="755"/>
    </location>
</feature>
<evidence type="ECO:0000256" key="4">
    <source>
        <dbReference type="ARBA" id="ARBA00038114"/>
    </source>
</evidence>
<dbReference type="GO" id="GO:0030286">
    <property type="term" value="C:dynein complex"/>
    <property type="evidence" value="ECO:0007669"/>
    <property type="project" value="UniProtKB-KW"/>
</dbReference>
<sequence>MSIIPPSGSLVRFDNPTLITAQNERDRKVLGAGKQQTALDQQMMDTTGGGGGATNSPRLTRKPQSMKDLSLEEILDKILPPKITKDPNNPDLLYCQRISSTPATRLDVINLQEQLDMRLQQRQARETGICPVRRELFSQCFDELIRQVAINCAERGLLLLRVRDELQMTLRAYQTLYESSVAFGMRKALMAEQGKSELERKLVQLEEDKRDLERQLKETKSNAEAAEKKLNEQRQVEEKKHMEEINFLKKTNQQLKNLCTIELMTFQEKRKLETSSPAATTTKTKLHVNRRLERLRSGQHNLWQDDDDHDLEPYVQAKKPVMNNKTYIVLSDSDDEKTSSKNDKKKKKSSRMNNENLISDNDYKPTSKCVTCLVCSILTTLTPYNCCTKHLSLLIHKKHSHGNDSRQPMKDNQWPPKQVMIVPITDDLIQRYVNPQEFYHIKASPSQNSTVQSTRSKRKLSKSSTTSESSDADLSQVNKLKSSTKSTSVEPEQLNPSPIIVESLLQNSGKFSQDTTYTVITSTSTSTSTTISSFESPSLLDTCQLQQSSDQPITIFDSQPNTQKNQQNDPWIPTNDDACSPIEKSLNHIEPSPQEQNEFTPVTARRTPTDVMASHLPKIKLKKGRFHHGKPIHDKNTSDTTTASDGQSSIICQSSSTSTSIIITNNRPVPSLETIIEDESLVIQSTHQVLEKSSQSCQGLSQRTEIATEGLSDTIMSCLFAQDESTEHENIHTTTKTISNEVLPPPPPPPPAIIIEDYSHKNDVNKSADLSQSSQLTNGQTDFHESILSTDTQQPSKSARRSIRMNPDGSRINISRSSSSTYHQSSLTTLRHVSKDAMANSSRTKK</sequence>
<reference evidence="7" key="1">
    <citation type="submission" date="2021-02" db="EMBL/GenBank/DDBJ databases">
        <authorList>
            <person name="Nowell W R."/>
        </authorList>
    </citation>
    <scope>NUCLEOTIDE SEQUENCE</scope>
</reference>
<dbReference type="Proteomes" id="UP000663862">
    <property type="component" value="Unassembled WGS sequence"/>
</dbReference>
<name>A0A820MDG1_9BILA</name>
<dbReference type="GO" id="GO:0045504">
    <property type="term" value="F:dynein heavy chain binding"/>
    <property type="evidence" value="ECO:0007669"/>
    <property type="project" value="TreeGrafter"/>
</dbReference>
<comment type="similarity">
    <text evidence="4">Belongs to the inner dynein arm light chain family.</text>
</comment>
<proteinExistence type="inferred from homology"/>
<feature type="region of interest" description="Disordered" evidence="6">
    <location>
        <begin position="444"/>
        <end position="495"/>
    </location>
</feature>
<evidence type="ECO:0000256" key="3">
    <source>
        <dbReference type="ARBA" id="ARBA00023175"/>
    </source>
</evidence>
<feature type="region of interest" description="Disordered" evidence="6">
    <location>
        <begin position="328"/>
        <end position="360"/>
    </location>
</feature>
<organism evidence="7 8">
    <name type="scientific">Rotaria socialis</name>
    <dbReference type="NCBI Taxonomy" id="392032"/>
    <lineage>
        <taxon>Eukaryota</taxon>
        <taxon>Metazoa</taxon>
        <taxon>Spiralia</taxon>
        <taxon>Gnathifera</taxon>
        <taxon>Rotifera</taxon>
        <taxon>Eurotatoria</taxon>
        <taxon>Bdelloidea</taxon>
        <taxon>Philodinida</taxon>
        <taxon>Philodinidae</taxon>
        <taxon>Rotaria</taxon>
    </lineage>
</organism>